<keyword evidence="2 3" id="KW-0040">ANK repeat</keyword>
<feature type="repeat" description="ANK" evidence="3">
    <location>
        <begin position="594"/>
        <end position="626"/>
    </location>
</feature>
<feature type="region of interest" description="Disordered" evidence="4">
    <location>
        <begin position="1323"/>
        <end position="1411"/>
    </location>
</feature>
<evidence type="ECO:0000256" key="4">
    <source>
        <dbReference type="SAM" id="MobiDB-lite"/>
    </source>
</evidence>
<dbReference type="SMART" id="SM00248">
    <property type="entry name" value="ANK"/>
    <property type="match status" value="4"/>
</dbReference>
<keyword evidence="5" id="KW-0732">Signal</keyword>
<organism evidence="6 7">
    <name type="scientific">Symbiodinium microadriaticum</name>
    <name type="common">Dinoflagellate</name>
    <name type="synonym">Zooxanthella microadriatica</name>
    <dbReference type="NCBI Taxonomy" id="2951"/>
    <lineage>
        <taxon>Eukaryota</taxon>
        <taxon>Sar</taxon>
        <taxon>Alveolata</taxon>
        <taxon>Dinophyceae</taxon>
        <taxon>Suessiales</taxon>
        <taxon>Symbiodiniaceae</taxon>
        <taxon>Symbiodinium</taxon>
    </lineage>
</organism>
<evidence type="ECO:0000313" key="6">
    <source>
        <dbReference type="EMBL" id="OLQ14483.1"/>
    </source>
</evidence>
<feature type="compositionally biased region" description="Basic and acidic residues" evidence="4">
    <location>
        <begin position="1391"/>
        <end position="1405"/>
    </location>
</feature>
<evidence type="ECO:0000256" key="5">
    <source>
        <dbReference type="SAM" id="SignalP"/>
    </source>
</evidence>
<feature type="region of interest" description="Disordered" evidence="4">
    <location>
        <begin position="944"/>
        <end position="977"/>
    </location>
</feature>
<proteinExistence type="predicted"/>
<dbReference type="Gene3D" id="2.40.70.10">
    <property type="entry name" value="Acid Proteases"/>
    <property type="match status" value="1"/>
</dbReference>
<feature type="signal peptide" evidence="5">
    <location>
        <begin position="1"/>
        <end position="20"/>
    </location>
</feature>
<dbReference type="CDD" id="cd05471">
    <property type="entry name" value="pepsin_like"/>
    <property type="match status" value="1"/>
</dbReference>
<dbReference type="PROSITE" id="PS50297">
    <property type="entry name" value="ANK_REP_REGION"/>
    <property type="match status" value="2"/>
</dbReference>
<dbReference type="SUPFAM" id="SSF50630">
    <property type="entry name" value="Acid proteases"/>
    <property type="match status" value="1"/>
</dbReference>
<dbReference type="PROSITE" id="PS50231">
    <property type="entry name" value="RICIN_B_LECTIN"/>
    <property type="match status" value="1"/>
</dbReference>
<dbReference type="SUPFAM" id="SSF48403">
    <property type="entry name" value="Ankyrin repeat"/>
    <property type="match status" value="1"/>
</dbReference>
<name>A0A1Q9F469_SYMMI</name>
<dbReference type="SUPFAM" id="SSF50370">
    <property type="entry name" value="Ricin B-like lectins"/>
    <property type="match status" value="1"/>
</dbReference>
<sequence>MPRRRGFCLLLARLQCAGLGSFLELRRTPLEILGLLPMEVFTLQEESSGLCLQEWSKDEWRFSKCDETATGQWFAPKNEDLQAPSMLFPMYTVASDVLLKMTKVEPHEELKARGELTVFNEDIGRTAFVSHQWVAKHHPDPDFKQMDTLQGAVRRLLTGRGFVSLEGTTESAVRTAKPFPMKAFQAQALFFWYDYFSCPQLEQRKSCGADGSDGSQQANAINSIPAYVSKSHFFLALCPVLDCPFEANVLSVKTWSRRGWCRLERAARELSPDSLWILIESKTSMKAVGTALSFPAGSVGEGDFTVAEDRQKLAPVLLKIVAQKLKYCLRVGDLPAFRRHFNLQSVHLRGLDIPPLGGMLSSCEGDGDVVAEFLHQNGLRNVGEADSAGWRPLHYAALAGNTKVLRGLLEQHADVNCRTSRDEPMLGFPVWMSALSLAIFFKHHESTQLLLAARAHLEAGVAGGTMHLAAMSDNVEDIRLLCHVGGNPLARSLIGANSFEAAASSGSRAALEELMLGSCPGSLDLSRALWSATGSRGGSAELVQRLIGLRADINFQFNLQRDFRRLGRLLLGAKALQYRLGRTTVLTTVAYHIHGSTPLMQAINSSQFEGAAALIAAGARLDIRNCRNWTAADFAKGRSIPVFLQLGLEGDRSECRRVFSLALADGYVEVGALSCCSGLGPWRNLHGSASYCLDGRLGNPGPYGCIHRKPPNSQVWQLRDDQLVSPEWGCLAPGSPLDVPSESQVQWSACRFSAPGGQATEEQRFHAEAVEGTDTFRLVLATGHCLTALADTDVRVPSLAQCRLEDEAQRWRWGKPSLKLGLKPAAKKDICLDIDNGQSPLLYVCYSMEDVHAPHGVVNTNQALWLTPAGHLTSPDPSTAASSQRRELLGHDWQEHRDQVKPEGLDVMWQLKALIRLVFPAVLAGFFLTLQGCEELQHVKKEAESVFDGSNETKRRFKSSGRPGNQTDREHPTYAPVTIRSRSVQESSIPLSAVSWSGGQRLLMAVSPVSSSGELLPAQKLVVDTGSSTLAFCQSSFLQEAAFESTDYISCNQYNPGGDPTGYWGPFVQGDVLAGNMTFKKASYSIMAFEENMPCKDGIQGIFGIAFRQLDVAYPAGTTLPNWYSGKASCPEAAGVVPPPMIQQLRSEGGVQKLGIYWSGQVGENQGRLYLDEAAVTNEHYDKSSVLGPAVLGEVGWYDITVQKIKLGGQEFANFDCDPNTPGKQCIMDTGTPALVLPPDVFEAAAALIDFGEPASLTFYLPGASGEQEVPVSFDLIALNNRAALSKGGVGTNIILGLPLWAFYYTVFDITDQSVSLFPKKLQTQPTIQPQSPMEPTPQNPQSPQELPWPLGPFTGPSPWTPIPGHQPGSWPAPVGGSLPPSDPWGPFGFEETKPSKQGEGRRMGELPVHV</sequence>
<feature type="repeat" description="ANK" evidence="3">
    <location>
        <begin position="388"/>
        <end position="420"/>
    </location>
</feature>
<reference evidence="6 7" key="1">
    <citation type="submission" date="2016-02" db="EMBL/GenBank/DDBJ databases">
        <title>Genome analysis of coral dinoflagellate symbionts highlights evolutionary adaptations to a symbiotic lifestyle.</title>
        <authorList>
            <person name="Aranda M."/>
            <person name="Li Y."/>
            <person name="Liew Y.J."/>
            <person name="Baumgarten S."/>
            <person name="Simakov O."/>
            <person name="Wilson M."/>
            <person name="Piel J."/>
            <person name="Ashoor H."/>
            <person name="Bougouffa S."/>
            <person name="Bajic V.B."/>
            <person name="Ryu T."/>
            <person name="Ravasi T."/>
            <person name="Bayer T."/>
            <person name="Micklem G."/>
            <person name="Kim H."/>
            <person name="Bhak J."/>
            <person name="Lajeunesse T.C."/>
            <person name="Voolstra C.R."/>
        </authorList>
    </citation>
    <scope>NUCLEOTIDE SEQUENCE [LARGE SCALE GENOMIC DNA]</scope>
    <source>
        <strain evidence="6 7">CCMP2467</strain>
    </source>
</reference>
<dbReference type="InterPro" id="IPR035992">
    <property type="entry name" value="Ricin_B-like_lectins"/>
</dbReference>
<keyword evidence="7" id="KW-1185">Reference proteome</keyword>
<dbReference type="PANTHER" id="PTHR24171">
    <property type="entry name" value="ANKYRIN REPEAT DOMAIN-CONTAINING PROTEIN 39-RELATED"/>
    <property type="match status" value="1"/>
</dbReference>
<gene>
    <name evidence="6" type="primary">ANKRD17</name>
    <name evidence="6" type="ORF">AK812_SmicGene1454</name>
</gene>
<comment type="caution">
    <text evidence="6">The sequence shown here is derived from an EMBL/GenBank/DDBJ whole genome shotgun (WGS) entry which is preliminary data.</text>
</comment>
<feature type="chain" id="PRO_5012977471" evidence="5">
    <location>
        <begin position="21"/>
        <end position="1411"/>
    </location>
</feature>
<evidence type="ECO:0000313" key="7">
    <source>
        <dbReference type="Proteomes" id="UP000186817"/>
    </source>
</evidence>
<dbReference type="InterPro" id="IPR036770">
    <property type="entry name" value="Ankyrin_rpt-contain_sf"/>
</dbReference>
<evidence type="ECO:0000256" key="2">
    <source>
        <dbReference type="ARBA" id="ARBA00023043"/>
    </source>
</evidence>
<evidence type="ECO:0000256" key="1">
    <source>
        <dbReference type="ARBA" id="ARBA00022737"/>
    </source>
</evidence>
<dbReference type="Pfam" id="PF00023">
    <property type="entry name" value="Ank"/>
    <property type="match status" value="1"/>
</dbReference>
<dbReference type="OrthoDB" id="422474at2759"/>
<dbReference type="Proteomes" id="UP000186817">
    <property type="component" value="Unassembled WGS sequence"/>
</dbReference>
<dbReference type="EMBL" id="LSRX01000015">
    <property type="protein sequence ID" value="OLQ14483.1"/>
    <property type="molecule type" value="Genomic_DNA"/>
</dbReference>
<dbReference type="InterPro" id="IPR021109">
    <property type="entry name" value="Peptidase_aspartic_dom_sf"/>
</dbReference>
<dbReference type="Gene3D" id="1.25.40.20">
    <property type="entry name" value="Ankyrin repeat-containing domain"/>
    <property type="match status" value="2"/>
</dbReference>
<keyword evidence="1" id="KW-0677">Repeat</keyword>
<dbReference type="InterPro" id="IPR002110">
    <property type="entry name" value="Ankyrin_rpt"/>
</dbReference>
<feature type="compositionally biased region" description="Polar residues" evidence="4">
    <location>
        <begin position="1323"/>
        <end position="1332"/>
    </location>
</feature>
<evidence type="ECO:0000256" key="3">
    <source>
        <dbReference type="PROSITE-ProRule" id="PRU00023"/>
    </source>
</evidence>
<dbReference type="PROSITE" id="PS50088">
    <property type="entry name" value="ANK_REPEAT"/>
    <property type="match status" value="2"/>
</dbReference>
<protein>
    <submittedName>
        <fullName evidence="6">Ankyrin repeat domain-containing protein 17</fullName>
    </submittedName>
</protein>
<accession>A0A1Q9F469</accession>
<dbReference type="InterPro" id="IPR034164">
    <property type="entry name" value="Pepsin-like_dom"/>
</dbReference>